<dbReference type="GO" id="GO:0019877">
    <property type="term" value="P:diaminopimelate biosynthetic process"/>
    <property type="evidence" value="ECO:0007669"/>
    <property type="project" value="UniProtKB-ARBA"/>
</dbReference>
<evidence type="ECO:0000259" key="3">
    <source>
        <dbReference type="Pfam" id="PF07687"/>
    </source>
</evidence>
<dbReference type="PIRSF" id="PIRSF005962">
    <property type="entry name" value="Pept_M20D_amidohydro"/>
    <property type="match status" value="1"/>
</dbReference>
<dbReference type="GO" id="GO:0046872">
    <property type="term" value="F:metal ion binding"/>
    <property type="evidence" value="ECO:0007669"/>
    <property type="project" value="UniProtKB-KW"/>
</dbReference>
<comment type="caution">
    <text evidence="4">The sequence shown here is derived from an EMBL/GenBank/DDBJ whole genome shotgun (WGS) entry which is preliminary data.</text>
</comment>
<comment type="cofactor">
    <cofactor evidence="2">
        <name>Mn(2+)</name>
        <dbReference type="ChEBI" id="CHEBI:29035"/>
    </cofactor>
    <text evidence="2">The Mn(2+) ion enhances activity.</text>
</comment>
<evidence type="ECO:0000313" key="4">
    <source>
        <dbReference type="EMBL" id="NNU63215.1"/>
    </source>
</evidence>
<dbReference type="Proteomes" id="UP000574931">
    <property type="component" value="Unassembled WGS sequence"/>
</dbReference>
<feature type="binding site" evidence="2">
    <location>
        <position position="103"/>
    </location>
    <ligand>
        <name>Mn(2+)</name>
        <dbReference type="ChEBI" id="CHEBI:29035"/>
        <label>2</label>
    </ligand>
</feature>
<sequence>MKDQLDALANEVTDKVIAWRRHIHANPELSFQEQDTGEFIVDTLRSFGNIEISRPSGTSVVGRLVGAMPGPTIAIRADFDALPITEDTGLPFASRNPGVMHACGHDGHTAILLGTAAVLSQLSNRIEGEIRFLFENGEETPPGGALGMIANGAMKGVDRVIGLHLWSPYEIGVVQVNARHVMAACDIFKITVKGKGGHIGAPHAAVDSISIAAQIVTNLQHLVAREIDPLHSAVVGVTEFHSGRSVGVIPATATISGGTNTFDPGIRDLIERRIGEIATGICATHGAACDYEYTRVYDSVVNDPQTASIVSGVATALFDSRKVGELPPIMPGEDFSAFGQKAPSCFVLLGAGNAAKGITAPHHDAAFNFDEDALAMGVRLFVHSAFALLQRTADAKAA</sequence>
<dbReference type="InterPro" id="IPR011650">
    <property type="entry name" value="Peptidase_M20_dimer"/>
</dbReference>
<feature type="binding site" evidence="2">
    <location>
        <position position="363"/>
    </location>
    <ligand>
        <name>Mn(2+)</name>
        <dbReference type="ChEBI" id="CHEBI:29035"/>
        <label>2</label>
    </ligand>
</feature>
<dbReference type="SUPFAM" id="SSF53187">
    <property type="entry name" value="Zn-dependent exopeptidases"/>
    <property type="match status" value="1"/>
</dbReference>
<keyword evidence="2" id="KW-0479">Metal-binding</keyword>
<dbReference type="NCBIfam" id="TIGR01891">
    <property type="entry name" value="amidohydrolases"/>
    <property type="match status" value="1"/>
</dbReference>
<feature type="binding site" evidence="2">
    <location>
        <position position="164"/>
    </location>
    <ligand>
        <name>Mn(2+)</name>
        <dbReference type="ChEBI" id="CHEBI:29035"/>
        <label>2</label>
    </ligand>
</feature>
<dbReference type="AlphaFoldDB" id="A0A849KMV4"/>
<dbReference type="InterPro" id="IPR002933">
    <property type="entry name" value="Peptidase_M20"/>
</dbReference>
<keyword evidence="5" id="KW-1185">Reference proteome</keyword>
<dbReference type="InterPro" id="IPR017439">
    <property type="entry name" value="Amidohydrolase"/>
</dbReference>
<feature type="domain" description="Peptidase M20 dimerisation" evidence="3">
    <location>
        <begin position="188"/>
        <end position="255"/>
    </location>
</feature>
<dbReference type="EMBL" id="JABFCY010000021">
    <property type="protein sequence ID" value="NNU63215.1"/>
    <property type="molecule type" value="Genomic_DNA"/>
</dbReference>
<dbReference type="Pfam" id="PF01546">
    <property type="entry name" value="Peptidase_M20"/>
    <property type="match status" value="1"/>
</dbReference>
<dbReference type="Gene3D" id="3.30.70.360">
    <property type="match status" value="1"/>
</dbReference>
<organism evidence="4 5">
    <name type="scientific">Ochrobactrum soli</name>
    <dbReference type="NCBI Taxonomy" id="2448455"/>
    <lineage>
        <taxon>Bacteria</taxon>
        <taxon>Pseudomonadati</taxon>
        <taxon>Pseudomonadota</taxon>
        <taxon>Alphaproteobacteria</taxon>
        <taxon>Hyphomicrobiales</taxon>
        <taxon>Brucellaceae</taxon>
        <taxon>Brucella/Ochrobactrum group</taxon>
        <taxon>Ochrobactrum</taxon>
    </lineage>
</organism>
<dbReference type="Gene3D" id="3.40.630.10">
    <property type="entry name" value="Zn peptidases"/>
    <property type="match status" value="1"/>
</dbReference>
<protein>
    <submittedName>
        <fullName evidence="4">Amidohydrolase</fullName>
    </submittedName>
</protein>
<reference evidence="4 5" key="1">
    <citation type="submission" date="2020-05" db="EMBL/GenBank/DDBJ databases">
        <title>Draft Genome Sequence of Ochrobactrum soli Isolated from Stable Fly Gut.</title>
        <authorList>
            <person name="Pileggi M.T."/>
            <person name="Vazhakkala L.J."/>
            <person name="Wong C.N."/>
        </authorList>
    </citation>
    <scope>NUCLEOTIDE SEQUENCE [LARGE SCALE GENOMIC DNA]</scope>
    <source>
        <strain evidence="4 5">MTP-C0764</strain>
    </source>
</reference>
<dbReference type="InterPro" id="IPR036264">
    <property type="entry name" value="Bact_exopeptidase_dim_dom"/>
</dbReference>
<dbReference type="PANTHER" id="PTHR11014:SF63">
    <property type="entry name" value="METALLOPEPTIDASE, PUTATIVE (AFU_ORTHOLOGUE AFUA_6G09600)-RELATED"/>
    <property type="match status" value="1"/>
</dbReference>
<dbReference type="RefSeq" id="WP_171319547.1">
    <property type="nucleotide sequence ID" value="NZ_JABFCY010000021.1"/>
</dbReference>
<dbReference type="SUPFAM" id="SSF55031">
    <property type="entry name" value="Bacterial exopeptidase dimerisation domain"/>
    <property type="match status" value="1"/>
</dbReference>
<accession>A0A849KMV4</accession>
<name>A0A849KMV4_9HYPH</name>
<evidence type="ECO:0000256" key="1">
    <source>
        <dbReference type="ARBA" id="ARBA00022801"/>
    </source>
</evidence>
<dbReference type="PANTHER" id="PTHR11014">
    <property type="entry name" value="PEPTIDASE M20 FAMILY MEMBER"/>
    <property type="match status" value="1"/>
</dbReference>
<evidence type="ECO:0000256" key="2">
    <source>
        <dbReference type="PIRSR" id="PIRSR005962-1"/>
    </source>
</evidence>
<evidence type="ECO:0000313" key="5">
    <source>
        <dbReference type="Proteomes" id="UP000574931"/>
    </source>
</evidence>
<dbReference type="Pfam" id="PF07687">
    <property type="entry name" value="M20_dimer"/>
    <property type="match status" value="1"/>
</dbReference>
<feature type="binding site" evidence="2">
    <location>
        <position position="105"/>
    </location>
    <ligand>
        <name>Mn(2+)</name>
        <dbReference type="ChEBI" id="CHEBI:29035"/>
        <label>2</label>
    </ligand>
</feature>
<gene>
    <name evidence="4" type="ORF">HKX02_23600</name>
</gene>
<dbReference type="FunFam" id="3.30.70.360:FF:000001">
    <property type="entry name" value="N-acetyldiaminopimelate deacetylase"/>
    <property type="match status" value="1"/>
</dbReference>
<feature type="binding site" evidence="2">
    <location>
        <position position="139"/>
    </location>
    <ligand>
        <name>Mn(2+)</name>
        <dbReference type="ChEBI" id="CHEBI:29035"/>
        <label>2</label>
    </ligand>
</feature>
<keyword evidence="2" id="KW-0464">Manganese</keyword>
<dbReference type="GO" id="GO:0050118">
    <property type="term" value="F:N-acetyldiaminopimelate deacetylase activity"/>
    <property type="evidence" value="ECO:0007669"/>
    <property type="project" value="UniProtKB-ARBA"/>
</dbReference>
<keyword evidence="1 4" id="KW-0378">Hydrolase</keyword>
<proteinExistence type="predicted"/>